<dbReference type="HOGENOM" id="CLU_077151_0_0_1"/>
<dbReference type="InterPro" id="IPR004843">
    <property type="entry name" value="Calcineurin-like_PHP"/>
</dbReference>
<dbReference type="Gene3D" id="3.60.21.10">
    <property type="match status" value="1"/>
</dbReference>
<feature type="non-terminal residue" evidence="2">
    <location>
        <position position="255"/>
    </location>
</feature>
<dbReference type="InParanoid" id="B7FR21"/>
<dbReference type="KEGG" id="pti:PHATRDRAFT_9570"/>
<protein>
    <recommendedName>
        <fullName evidence="1">Calcineurin-like phosphoesterase domain-containing protein</fullName>
    </recommendedName>
</protein>
<evidence type="ECO:0000313" key="3">
    <source>
        <dbReference type="Proteomes" id="UP000000759"/>
    </source>
</evidence>
<dbReference type="InterPro" id="IPR029052">
    <property type="entry name" value="Metallo-depent_PP-like"/>
</dbReference>
<name>B7FR21_PHATC</name>
<organism evidence="2 3">
    <name type="scientific">Phaeodactylum tricornutum (strain CCAP 1055/1)</name>
    <dbReference type="NCBI Taxonomy" id="556484"/>
    <lineage>
        <taxon>Eukaryota</taxon>
        <taxon>Sar</taxon>
        <taxon>Stramenopiles</taxon>
        <taxon>Ochrophyta</taxon>
        <taxon>Bacillariophyta</taxon>
        <taxon>Bacillariophyceae</taxon>
        <taxon>Bacillariophycidae</taxon>
        <taxon>Naviculales</taxon>
        <taxon>Phaeodactylaceae</taxon>
        <taxon>Phaeodactylum</taxon>
    </lineage>
</organism>
<dbReference type="OrthoDB" id="45007at2759"/>
<evidence type="ECO:0000313" key="2">
    <source>
        <dbReference type="EMBL" id="EEC51966.1"/>
    </source>
</evidence>
<dbReference type="GO" id="GO:0016787">
    <property type="term" value="F:hydrolase activity"/>
    <property type="evidence" value="ECO:0007669"/>
    <property type="project" value="InterPro"/>
</dbReference>
<sequence>LQATQNDPFTFIVCADTQIGIASQNREWETELAYSRDAIRLLNKLEPRPLFCCVCGDLVDMESTIFATWSGGDAAAIERCDEVQNAQNRDWKATWNALHEDIALVCVCGNHDVGNRPNAATMQRFVAAFGDDYLAFWVRNTYNIVLNTNLFSDPTDAMEMYEHQLAWLESRLCYAQEQKASHVFVFGHHPWFLYHQDETDDEMSGASAFPKEWGESTTTFPDRYFHIPLQYRKQALALFEQYSVTAAFSGHFHQN</sequence>
<feature type="domain" description="Calcineurin-like phosphoesterase" evidence="1">
    <location>
        <begin position="10"/>
        <end position="254"/>
    </location>
</feature>
<dbReference type="PANTHER" id="PTHR43143:SF1">
    <property type="entry name" value="SERINE_THREONINE-PROTEIN PHOSPHATASE CPPED1"/>
    <property type="match status" value="1"/>
</dbReference>
<dbReference type="EMBL" id="CM000605">
    <property type="protein sequence ID" value="EEC51966.1"/>
    <property type="molecule type" value="Genomic_DNA"/>
</dbReference>
<dbReference type="PaxDb" id="2850-Phatr9570"/>
<reference evidence="3" key="2">
    <citation type="submission" date="2008-08" db="EMBL/GenBank/DDBJ databases">
        <authorList>
            <consortium name="Diatom Consortium"/>
            <person name="Grigoriev I."/>
            <person name="Grimwood J."/>
            <person name="Kuo A."/>
            <person name="Otillar R.P."/>
            <person name="Salamov A."/>
            <person name="Detter J.C."/>
            <person name="Lindquist E."/>
            <person name="Shapiro H."/>
            <person name="Lucas S."/>
            <person name="Glavina del Rio T."/>
            <person name="Pitluck S."/>
            <person name="Rokhsar D."/>
            <person name="Bowler C."/>
        </authorList>
    </citation>
    <scope>GENOME REANNOTATION</scope>
    <source>
        <strain evidence="3">CCAP 1055/1</strain>
    </source>
</reference>
<gene>
    <name evidence="2" type="ORF">PHATRDRAFT_9570</name>
</gene>
<evidence type="ECO:0000259" key="1">
    <source>
        <dbReference type="Pfam" id="PF00149"/>
    </source>
</evidence>
<dbReference type="RefSeq" id="XP_002177503.1">
    <property type="nucleotide sequence ID" value="XM_002177467.1"/>
</dbReference>
<feature type="non-terminal residue" evidence="2">
    <location>
        <position position="1"/>
    </location>
</feature>
<dbReference type="InterPro" id="IPR051918">
    <property type="entry name" value="STPP_CPPED1"/>
</dbReference>
<dbReference type="Proteomes" id="UP000000759">
    <property type="component" value="Chromosome 1"/>
</dbReference>
<dbReference type="eggNOG" id="KOG1378">
    <property type="taxonomic scope" value="Eukaryota"/>
</dbReference>
<keyword evidence="3" id="KW-1185">Reference proteome</keyword>
<dbReference type="SUPFAM" id="SSF56300">
    <property type="entry name" value="Metallo-dependent phosphatases"/>
    <property type="match status" value="1"/>
</dbReference>
<reference evidence="2 3" key="1">
    <citation type="journal article" date="2008" name="Nature">
        <title>The Phaeodactylum genome reveals the evolutionary history of diatom genomes.</title>
        <authorList>
            <person name="Bowler C."/>
            <person name="Allen A.E."/>
            <person name="Badger J.H."/>
            <person name="Grimwood J."/>
            <person name="Jabbari K."/>
            <person name="Kuo A."/>
            <person name="Maheswari U."/>
            <person name="Martens C."/>
            <person name="Maumus F."/>
            <person name="Otillar R.P."/>
            <person name="Rayko E."/>
            <person name="Salamov A."/>
            <person name="Vandepoele K."/>
            <person name="Beszteri B."/>
            <person name="Gruber A."/>
            <person name="Heijde M."/>
            <person name="Katinka M."/>
            <person name="Mock T."/>
            <person name="Valentin K."/>
            <person name="Verret F."/>
            <person name="Berges J.A."/>
            <person name="Brownlee C."/>
            <person name="Cadoret J.P."/>
            <person name="Chiovitti A."/>
            <person name="Choi C.J."/>
            <person name="Coesel S."/>
            <person name="De Martino A."/>
            <person name="Detter J.C."/>
            <person name="Durkin C."/>
            <person name="Falciatore A."/>
            <person name="Fournet J."/>
            <person name="Haruta M."/>
            <person name="Huysman M.J."/>
            <person name="Jenkins B.D."/>
            <person name="Jiroutova K."/>
            <person name="Jorgensen R.E."/>
            <person name="Joubert Y."/>
            <person name="Kaplan A."/>
            <person name="Kroger N."/>
            <person name="Kroth P.G."/>
            <person name="La Roche J."/>
            <person name="Lindquist E."/>
            <person name="Lommer M."/>
            <person name="Martin-Jezequel V."/>
            <person name="Lopez P.J."/>
            <person name="Lucas S."/>
            <person name="Mangogna M."/>
            <person name="McGinnis K."/>
            <person name="Medlin L.K."/>
            <person name="Montsant A."/>
            <person name="Oudot-Le Secq M.P."/>
            <person name="Napoli C."/>
            <person name="Obornik M."/>
            <person name="Parker M.S."/>
            <person name="Petit J.L."/>
            <person name="Porcel B.M."/>
            <person name="Poulsen N."/>
            <person name="Robison M."/>
            <person name="Rychlewski L."/>
            <person name="Rynearson T.A."/>
            <person name="Schmutz J."/>
            <person name="Shapiro H."/>
            <person name="Siaut M."/>
            <person name="Stanley M."/>
            <person name="Sussman M.R."/>
            <person name="Taylor A.R."/>
            <person name="Vardi A."/>
            <person name="von Dassow P."/>
            <person name="Vyverman W."/>
            <person name="Willis A."/>
            <person name="Wyrwicz L.S."/>
            <person name="Rokhsar D.S."/>
            <person name="Weissenbach J."/>
            <person name="Armbrust E.V."/>
            <person name="Green B.R."/>
            <person name="Van de Peer Y."/>
            <person name="Grigoriev I.V."/>
        </authorList>
    </citation>
    <scope>NUCLEOTIDE SEQUENCE [LARGE SCALE GENOMIC DNA]</scope>
    <source>
        <strain evidence="2 3">CCAP 1055/1</strain>
    </source>
</reference>
<dbReference type="Pfam" id="PF00149">
    <property type="entry name" value="Metallophos"/>
    <property type="match status" value="1"/>
</dbReference>
<dbReference type="AlphaFoldDB" id="B7FR21"/>
<dbReference type="GeneID" id="7196587"/>
<accession>B7FR21</accession>
<dbReference type="PANTHER" id="PTHR43143">
    <property type="entry name" value="METALLOPHOSPHOESTERASE, CALCINEURIN SUPERFAMILY"/>
    <property type="match status" value="1"/>
</dbReference>
<proteinExistence type="predicted"/>